<evidence type="ECO:0000313" key="15">
    <source>
        <dbReference type="Proteomes" id="UP000027142"/>
    </source>
</evidence>
<dbReference type="InterPro" id="IPR045462">
    <property type="entry name" value="aa-tRNA-synth_I_cd-bd"/>
</dbReference>
<dbReference type="GO" id="GO:0000049">
    <property type="term" value="F:tRNA binding"/>
    <property type="evidence" value="ECO:0007669"/>
    <property type="project" value="InterPro"/>
</dbReference>
<dbReference type="InterPro" id="IPR001412">
    <property type="entry name" value="aa-tRNA-synth_I_CS"/>
</dbReference>
<dbReference type="Pfam" id="PF00749">
    <property type="entry name" value="tRNA-synt_1c"/>
    <property type="match status" value="1"/>
</dbReference>
<keyword evidence="8 11" id="KW-0648">Protein biosynthesis</keyword>
<proteinExistence type="inferred from homology"/>
<feature type="short sequence motif" description="'HIGH' region" evidence="11">
    <location>
        <begin position="11"/>
        <end position="21"/>
    </location>
</feature>
<evidence type="ECO:0000256" key="6">
    <source>
        <dbReference type="ARBA" id="ARBA00022741"/>
    </source>
</evidence>
<evidence type="ECO:0000259" key="12">
    <source>
        <dbReference type="Pfam" id="PF00749"/>
    </source>
</evidence>
<dbReference type="InterPro" id="IPR004527">
    <property type="entry name" value="Glu-tRNA-ligase_bac/mito"/>
</dbReference>
<feature type="domain" description="Aminoacyl-tRNA synthetase class I anticodon-binding" evidence="13">
    <location>
        <begin position="338"/>
        <end position="484"/>
    </location>
</feature>
<gene>
    <name evidence="11" type="primary">gltX</name>
    <name evidence="14" type="ORF">BleG1_0012</name>
</gene>
<dbReference type="KEGG" id="ble:BleG1_0012"/>
<dbReference type="EMBL" id="CP003923">
    <property type="protein sequence ID" value="AIC92632.1"/>
    <property type="molecule type" value="Genomic_DNA"/>
</dbReference>
<evidence type="ECO:0000256" key="4">
    <source>
        <dbReference type="ARBA" id="ARBA00022490"/>
    </source>
</evidence>
<dbReference type="GO" id="GO:0005524">
    <property type="term" value="F:ATP binding"/>
    <property type="evidence" value="ECO:0007669"/>
    <property type="project" value="UniProtKB-UniRule"/>
</dbReference>
<comment type="caution">
    <text evidence="11">Lacks conserved residue(s) required for the propagation of feature annotation.</text>
</comment>
<feature type="binding site" evidence="11">
    <location>
        <position position="256"/>
    </location>
    <ligand>
        <name>ATP</name>
        <dbReference type="ChEBI" id="CHEBI:30616"/>
    </ligand>
</feature>
<dbReference type="RefSeq" id="WP_038475754.1">
    <property type="nucleotide sequence ID" value="NZ_CP003923.1"/>
</dbReference>
<evidence type="ECO:0000256" key="8">
    <source>
        <dbReference type="ARBA" id="ARBA00022917"/>
    </source>
</evidence>
<dbReference type="eggNOG" id="COG0008">
    <property type="taxonomic scope" value="Bacteria"/>
</dbReference>
<keyword evidence="9 11" id="KW-0030">Aminoacyl-tRNA synthetase</keyword>
<evidence type="ECO:0000259" key="13">
    <source>
        <dbReference type="Pfam" id="PF19269"/>
    </source>
</evidence>
<dbReference type="SUPFAM" id="SSF52374">
    <property type="entry name" value="Nucleotidylyl transferase"/>
    <property type="match status" value="1"/>
</dbReference>
<dbReference type="AlphaFoldDB" id="A0A060LR51"/>
<keyword evidence="7 11" id="KW-0067">ATP-binding</keyword>
<dbReference type="HOGENOM" id="CLU_015768_6_1_9"/>
<dbReference type="STRING" id="1246626.BleG1_0012"/>
<feature type="domain" description="Glutamyl/glutaminyl-tRNA synthetase class Ib catalytic" evidence="12">
    <location>
        <begin position="4"/>
        <end position="324"/>
    </location>
</feature>
<reference evidence="14 15" key="1">
    <citation type="journal article" date="2014" name="Gene">
        <title>A comparative genomic analysis of the alkalitolerant soil bacterium Bacillus lehensis G1.</title>
        <authorList>
            <person name="Noor Y.M."/>
            <person name="Samsulrizal N.H."/>
            <person name="Jema'on N.A."/>
            <person name="Low K.O."/>
            <person name="Ramli A.N."/>
            <person name="Alias N.I."/>
            <person name="Damis S.I."/>
            <person name="Fuzi S.F."/>
            <person name="Isa M.N."/>
            <person name="Murad A.M."/>
            <person name="Raih M.F."/>
            <person name="Bakar F.D."/>
            <person name="Najimudin N."/>
            <person name="Mahadi N.M."/>
            <person name="Illias R.M."/>
        </authorList>
    </citation>
    <scope>NUCLEOTIDE SEQUENCE [LARGE SCALE GENOMIC DNA]</scope>
    <source>
        <strain evidence="14 15">G1</strain>
    </source>
</reference>
<evidence type="ECO:0000256" key="5">
    <source>
        <dbReference type="ARBA" id="ARBA00022598"/>
    </source>
</evidence>
<dbReference type="InterPro" id="IPR049940">
    <property type="entry name" value="GluQ/Sye"/>
</dbReference>
<dbReference type="InterPro" id="IPR020058">
    <property type="entry name" value="Glu/Gln-tRNA-synth_Ib_cat-dom"/>
</dbReference>
<dbReference type="InterPro" id="IPR008925">
    <property type="entry name" value="aa_tRNA-synth_I_cd-bd_sf"/>
</dbReference>
<dbReference type="GO" id="GO:0005829">
    <property type="term" value="C:cytosol"/>
    <property type="evidence" value="ECO:0007669"/>
    <property type="project" value="TreeGrafter"/>
</dbReference>
<dbReference type="SUPFAM" id="SSF48163">
    <property type="entry name" value="An anticodon-binding domain of class I aminoacyl-tRNA synthetases"/>
    <property type="match status" value="1"/>
</dbReference>
<dbReference type="GO" id="GO:0006424">
    <property type="term" value="P:glutamyl-tRNA aminoacylation"/>
    <property type="evidence" value="ECO:0007669"/>
    <property type="project" value="UniProtKB-UniRule"/>
</dbReference>
<dbReference type="InterPro" id="IPR014729">
    <property type="entry name" value="Rossmann-like_a/b/a_fold"/>
</dbReference>
<dbReference type="PRINTS" id="PR00987">
    <property type="entry name" value="TRNASYNTHGLU"/>
</dbReference>
<dbReference type="EC" id="6.1.1.17" evidence="11"/>
<dbReference type="NCBIfam" id="TIGR00464">
    <property type="entry name" value="gltX_bact"/>
    <property type="match status" value="1"/>
</dbReference>
<keyword evidence="6 11" id="KW-0547">Nucleotide-binding</keyword>
<accession>A0A060LR51</accession>
<evidence type="ECO:0000256" key="10">
    <source>
        <dbReference type="ARBA" id="ARBA00048351"/>
    </source>
</evidence>
<dbReference type="FunFam" id="1.10.10.350:FF:000002">
    <property type="entry name" value="Glutamate--tRNA ligase"/>
    <property type="match status" value="1"/>
</dbReference>
<dbReference type="PANTHER" id="PTHR43311">
    <property type="entry name" value="GLUTAMATE--TRNA LIGASE"/>
    <property type="match status" value="1"/>
</dbReference>
<dbReference type="GO" id="GO:0008270">
    <property type="term" value="F:zinc ion binding"/>
    <property type="evidence" value="ECO:0007669"/>
    <property type="project" value="InterPro"/>
</dbReference>
<feature type="short sequence motif" description="'KMSKS' region" evidence="11">
    <location>
        <begin position="253"/>
        <end position="257"/>
    </location>
</feature>
<keyword evidence="5 11" id="KW-0436">Ligase</keyword>
<dbReference type="InterPro" id="IPR033910">
    <property type="entry name" value="GluRS_core"/>
</dbReference>
<comment type="function">
    <text evidence="11">Catalyzes the attachment of glutamate to tRNA(Glu) in a two-step reaction: glutamate is first activated by ATP to form Glu-AMP and then transferred to the acceptor end of tRNA(Glu).</text>
</comment>
<evidence type="ECO:0000256" key="9">
    <source>
        <dbReference type="ARBA" id="ARBA00023146"/>
    </source>
</evidence>
<comment type="similarity">
    <text evidence="2 11">Belongs to the class-I aminoacyl-tRNA synthetase family. Glutamate--tRNA ligase type 1 subfamily.</text>
</comment>
<dbReference type="Gene3D" id="1.10.10.350">
    <property type="match status" value="1"/>
</dbReference>
<sequence length="486" mass="55511">MAKEVRVRFAPSPTGHLHIGGARSALFNYLMAKHTNGTFVLRIEDTDQARNVETATEKLMDSLKWLGIQWDESVDTEHGEYGPYRSMERVHLYKDYIQQLVDEGKAYYCYMTEDELEAEREAQKARGEMPKYSGRDRDLTAEQRQAYEAKGIKPVVRFKVPQGQMITFHDSVREEVSFDSNGIGDFVIARKDGVPMYNFAVVVDDHLMKISHVIRGEEHLSNTPRQILLFEAFGWEVPTFAHASLILNPNRQKMSKRDESIIQFVEQYKELGYMPEAIVNFLALLGWSPVGEEEIFTLKQLEEQFTLDRVSKAPAVFDTDKLAWMNNQYIKEADLDEVIDLALPHLISSGRVSENMGEERLEWAKRLIGLYQEQMQYGAEIVTLTEQFFKKDVDYTEDAKAVLAEEQVPEVLEQFAKELDQLEEFTVPEIKKAIKATQKATGQKGKKLFMPIRAAVSGQTHGPELGDTIELLGKAVVTSRLQEAVQ</sequence>
<evidence type="ECO:0000256" key="7">
    <source>
        <dbReference type="ARBA" id="ARBA00022840"/>
    </source>
</evidence>
<keyword evidence="15" id="KW-1185">Reference proteome</keyword>
<dbReference type="HAMAP" id="MF_00022">
    <property type="entry name" value="Glu_tRNA_synth_type1"/>
    <property type="match status" value="1"/>
</dbReference>
<dbReference type="PANTHER" id="PTHR43311:SF2">
    <property type="entry name" value="GLUTAMATE--TRNA LIGASE, MITOCHONDRIAL-RELATED"/>
    <property type="match status" value="1"/>
</dbReference>
<comment type="subunit">
    <text evidence="3 11">Monomer.</text>
</comment>
<dbReference type="PATRIC" id="fig|1246626.3.peg.11"/>
<evidence type="ECO:0000256" key="1">
    <source>
        <dbReference type="ARBA" id="ARBA00004496"/>
    </source>
</evidence>
<keyword evidence="4 11" id="KW-0963">Cytoplasm</keyword>
<evidence type="ECO:0000256" key="3">
    <source>
        <dbReference type="ARBA" id="ARBA00011245"/>
    </source>
</evidence>
<dbReference type="CDD" id="cd00808">
    <property type="entry name" value="GluRS_core"/>
    <property type="match status" value="1"/>
</dbReference>
<dbReference type="PROSITE" id="PS00178">
    <property type="entry name" value="AA_TRNA_LIGASE_I"/>
    <property type="match status" value="1"/>
</dbReference>
<dbReference type="GO" id="GO:0004818">
    <property type="term" value="F:glutamate-tRNA ligase activity"/>
    <property type="evidence" value="ECO:0007669"/>
    <property type="project" value="UniProtKB-UniRule"/>
</dbReference>
<name>A0A060LR51_9BACI</name>
<comment type="catalytic activity">
    <reaction evidence="10 11">
        <text>tRNA(Glu) + L-glutamate + ATP = L-glutamyl-tRNA(Glu) + AMP + diphosphate</text>
        <dbReference type="Rhea" id="RHEA:23540"/>
        <dbReference type="Rhea" id="RHEA-COMP:9663"/>
        <dbReference type="Rhea" id="RHEA-COMP:9680"/>
        <dbReference type="ChEBI" id="CHEBI:29985"/>
        <dbReference type="ChEBI" id="CHEBI:30616"/>
        <dbReference type="ChEBI" id="CHEBI:33019"/>
        <dbReference type="ChEBI" id="CHEBI:78442"/>
        <dbReference type="ChEBI" id="CHEBI:78520"/>
        <dbReference type="ChEBI" id="CHEBI:456215"/>
        <dbReference type="EC" id="6.1.1.17"/>
    </reaction>
</comment>
<dbReference type="OrthoDB" id="9807503at2"/>
<protein>
    <recommendedName>
        <fullName evidence="11">Glutamate--tRNA ligase</fullName>
        <ecNumber evidence="11">6.1.1.17</ecNumber>
    </recommendedName>
    <alternativeName>
        <fullName evidence="11">Glutamyl-tRNA synthetase</fullName>
        <shortName evidence="11">GluRS</shortName>
    </alternativeName>
</protein>
<dbReference type="Proteomes" id="UP000027142">
    <property type="component" value="Chromosome"/>
</dbReference>
<evidence type="ECO:0000256" key="11">
    <source>
        <dbReference type="HAMAP-Rule" id="MF_00022"/>
    </source>
</evidence>
<dbReference type="InterPro" id="IPR000924">
    <property type="entry name" value="Glu/Gln-tRNA-synth"/>
</dbReference>
<evidence type="ECO:0000256" key="2">
    <source>
        <dbReference type="ARBA" id="ARBA00007894"/>
    </source>
</evidence>
<comment type="subcellular location">
    <subcellularLocation>
        <location evidence="1 11">Cytoplasm</location>
    </subcellularLocation>
</comment>
<dbReference type="FunFam" id="3.40.50.620:FF:000007">
    <property type="entry name" value="Glutamate--tRNA ligase"/>
    <property type="match status" value="1"/>
</dbReference>
<dbReference type="Pfam" id="PF19269">
    <property type="entry name" value="Anticodon_2"/>
    <property type="match status" value="1"/>
</dbReference>
<organism evidence="14 15">
    <name type="scientific">Shouchella lehensis G1</name>
    <dbReference type="NCBI Taxonomy" id="1246626"/>
    <lineage>
        <taxon>Bacteria</taxon>
        <taxon>Bacillati</taxon>
        <taxon>Bacillota</taxon>
        <taxon>Bacilli</taxon>
        <taxon>Bacillales</taxon>
        <taxon>Bacillaceae</taxon>
        <taxon>Shouchella</taxon>
    </lineage>
</organism>
<dbReference type="InterPro" id="IPR020751">
    <property type="entry name" value="aa-tRNA-synth_I_codon-bd_sub2"/>
</dbReference>
<dbReference type="Gene3D" id="3.40.50.620">
    <property type="entry name" value="HUPs"/>
    <property type="match status" value="1"/>
</dbReference>
<evidence type="ECO:0000313" key="14">
    <source>
        <dbReference type="EMBL" id="AIC92632.1"/>
    </source>
</evidence>